<comment type="caution">
    <text evidence="2">The sequence shown here is derived from an EMBL/GenBank/DDBJ whole genome shotgun (WGS) entry which is preliminary data.</text>
</comment>
<proteinExistence type="predicted"/>
<evidence type="ECO:0000256" key="1">
    <source>
        <dbReference type="SAM" id="MobiDB-lite"/>
    </source>
</evidence>
<evidence type="ECO:0000313" key="2">
    <source>
        <dbReference type="EMBL" id="CAK7263382.1"/>
    </source>
</evidence>
<keyword evidence="3" id="KW-1185">Reference proteome</keyword>
<reference evidence="2 3" key="1">
    <citation type="submission" date="2024-01" db="EMBL/GenBank/DDBJ databases">
        <authorList>
            <person name="Allen C."/>
            <person name="Tagirdzhanova G."/>
        </authorList>
    </citation>
    <scope>NUCLEOTIDE SEQUENCE [LARGE SCALE GENOMIC DNA]</scope>
    <source>
        <strain evidence="2 3">CBS 119000</strain>
    </source>
</reference>
<gene>
    <name evidence="2" type="ORF">SEPCBS119000_000443</name>
</gene>
<feature type="compositionally biased region" description="Polar residues" evidence="1">
    <location>
        <begin position="169"/>
        <end position="180"/>
    </location>
</feature>
<name>A0ABP0D7P7_9PEZI</name>
<sequence length="180" mass="19576">MSQHDILPLDMADGRQNARRGVTVSVRATGQTDRDAQDDQRQHIAGGQPLPPDASMHTTAAASSRSSRRPSDLSSYAYAMLQHTKQQMDATSGSPPPPHLHVAGPAGNRSRHEAEQAANGSQTHYRHRRSGSQSRSPGRSQRHRYHNTNEYSEASSRSSSIRHGHRTSANGTTTTLPNGI</sequence>
<feature type="compositionally biased region" description="Polar residues" evidence="1">
    <location>
        <begin position="83"/>
        <end position="93"/>
    </location>
</feature>
<protein>
    <submittedName>
        <fullName evidence="2">Uncharacterized protein</fullName>
    </submittedName>
</protein>
<dbReference type="EMBL" id="CAWUON010000003">
    <property type="protein sequence ID" value="CAK7263382.1"/>
    <property type="molecule type" value="Genomic_DNA"/>
</dbReference>
<dbReference type="Proteomes" id="UP001642502">
    <property type="component" value="Unassembled WGS sequence"/>
</dbReference>
<evidence type="ECO:0000313" key="3">
    <source>
        <dbReference type="Proteomes" id="UP001642502"/>
    </source>
</evidence>
<feature type="compositionally biased region" description="Basic and acidic residues" evidence="1">
    <location>
        <begin position="32"/>
        <end position="42"/>
    </location>
</feature>
<feature type="region of interest" description="Disordered" evidence="1">
    <location>
        <begin position="1"/>
        <end position="180"/>
    </location>
</feature>
<accession>A0ABP0D7P7</accession>
<organism evidence="2 3">
    <name type="scientific">Sporothrix epigloea</name>
    <dbReference type="NCBI Taxonomy" id="1892477"/>
    <lineage>
        <taxon>Eukaryota</taxon>
        <taxon>Fungi</taxon>
        <taxon>Dikarya</taxon>
        <taxon>Ascomycota</taxon>
        <taxon>Pezizomycotina</taxon>
        <taxon>Sordariomycetes</taxon>
        <taxon>Sordariomycetidae</taxon>
        <taxon>Ophiostomatales</taxon>
        <taxon>Ophiostomataceae</taxon>
        <taxon>Sporothrix</taxon>
    </lineage>
</organism>